<sequence>MNAVLKEEPSKRSVFITEFAEQVEMDIRSIIQVGHQLAIIGDECNRRYTGKLEDPLFQLAKGIAACVFQTRFWGKNVMKTVGNYLDKSWRKKVIDYVWLVWIPLDCAFQKWGPALLMAAFTWWLHEVQN</sequence>
<reference evidence="1" key="1">
    <citation type="submission" date="2017-07" db="EMBL/GenBank/DDBJ databases">
        <authorList>
            <person name="Mikheyev A."/>
            <person name="Grau M."/>
        </authorList>
    </citation>
    <scope>NUCLEOTIDE SEQUENCE</scope>
    <source>
        <tissue evidence="1">Venom_gland</tissue>
    </source>
</reference>
<protein>
    <submittedName>
        <fullName evidence="1">Uncharacterized protein</fullName>
    </submittedName>
</protein>
<dbReference type="EMBL" id="IACN01082919">
    <property type="protein sequence ID" value="LAB59429.1"/>
    <property type="molecule type" value="Transcribed_RNA"/>
</dbReference>
<reference evidence="1" key="2">
    <citation type="submission" date="2017-11" db="EMBL/GenBank/DDBJ databases">
        <title>Coralsnake Venomics: Analyses of Venom Gland Transcriptomes and Proteomes of Six Brazilian Taxa.</title>
        <authorList>
            <person name="Aird S.D."/>
            <person name="Jorge da Silva N."/>
            <person name="Qiu L."/>
            <person name="Villar-Briones A."/>
            <person name="Aparecida-Saddi V."/>
            <person name="Campos-Telles M.P."/>
            <person name="Grau M."/>
            <person name="Mikheyev A.S."/>
        </authorList>
    </citation>
    <scope>NUCLEOTIDE SEQUENCE</scope>
    <source>
        <tissue evidence="1">Venom_gland</tissue>
    </source>
</reference>
<dbReference type="AlphaFoldDB" id="A0A2D4PQD3"/>
<proteinExistence type="predicted"/>
<organism evidence="1">
    <name type="scientific">Micrurus surinamensis</name>
    <name type="common">Surinam coral snake</name>
    <dbReference type="NCBI Taxonomy" id="129470"/>
    <lineage>
        <taxon>Eukaryota</taxon>
        <taxon>Metazoa</taxon>
        <taxon>Chordata</taxon>
        <taxon>Craniata</taxon>
        <taxon>Vertebrata</taxon>
        <taxon>Euteleostomi</taxon>
        <taxon>Lepidosauria</taxon>
        <taxon>Squamata</taxon>
        <taxon>Bifurcata</taxon>
        <taxon>Unidentata</taxon>
        <taxon>Episquamata</taxon>
        <taxon>Toxicofera</taxon>
        <taxon>Serpentes</taxon>
        <taxon>Colubroidea</taxon>
        <taxon>Elapidae</taxon>
        <taxon>Elapinae</taxon>
        <taxon>Micrurus</taxon>
    </lineage>
</organism>
<evidence type="ECO:0000313" key="1">
    <source>
        <dbReference type="EMBL" id="LAB59429.1"/>
    </source>
</evidence>
<accession>A0A2D4PQD3</accession>
<name>A0A2D4PQD3_MICSU</name>